<comment type="subcellular location">
    <subcellularLocation>
        <location evidence="1">Cell inner membrane</location>
        <topology evidence="1">Multi-pass membrane protein</topology>
    </subcellularLocation>
</comment>
<evidence type="ECO:0000256" key="7">
    <source>
        <dbReference type="ARBA" id="ARBA00023136"/>
    </source>
</evidence>
<evidence type="ECO:0000256" key="3">
    <source>
        <dbReference type="ARBA" id="ARBA00022475"/>
    </source>
</evidence>
<dbReference type="FunFam" id="1.20.81.30:FF:000001">
    <property type="entry name" value="Type II secretion system protein F"/>
    <property type="match status" value="2"/>
</dbReference>
<comment type="caution">
    <text evidence="10">The sequence shown here is derived from an EMBL/GenBank/DDBJ whole genome shotgun (WGS) entry which is preliminary data.</text>
</comment>
<keyword evidence="5 8" id="KW-0812">Transmembrane</keyword>
<dbReference type="InterPro" id="IPR018076">
    <property type="entry name" value="T2SS_GspF_dom"/>
</dbReference>
<keyword evidence="6 8" id="KW-1133">Transmembrane helix</keyword>
<evidence type="ECO:0000256" key="6">
    <source>
        <dbReference type="ARBA" id="ARBA00022989"/>
    </source>
</evidence>
<dbReference type="PANTHER" id="PTHR30012">
    <property type="entry name" value="GENERAL SECRETION PATHWAY PROTEIN"/>
    <property type="match status" value="1"/>
</dbReference>
<evidence type="ECO:0000256" key="2">
    <source>
        <dbReference type="ARBA" id="ARBA00005745"/>
    </source>
</evidence>
<dbReference type="InterPro" id="IPR042094">
    <property type="entry name" value="T2SS_GspF_sf"/>
</dbReference>
<keyword evidence="7 8" id="KW-0472">Membrane</keyword>
<dbReference type="AlphaFoldDB" id="A0A0G0HZ38"/>
<feature type="domain" description="Type II secretion system protein GspF" evidence="9">
    <location>
        <begin position="53"/>
        <end position="175"/>
    </location>
</feature>
<reference evidence="10 11" key="1">
    <citation type="journal article" date="2015" name="Nature">
        <title>rRNA introns, odd ribosomes, and small enigmatic genomes across a large radiation of phyla.</title>
        <authorList>
            <person name="Brown C.T."/>
            <person name="Hug L.A."/>
            <person name="Thomas B.C."/>
            <person name="Sharon I."/>
            <person name="Castelle C.J."/>
            <person name="Singh A."/>
            <person name="Wilkins M.J."/>
            <person name="Williams K.H."/>
            <person name="Banfield J.F."/>
        </authorList>
    </citation>
    <scope>NUCLEOTIDE SEQUENCE [LARGE SCALE GENOMIC DNA]</scope>
</reference>
<sequence>MKGEVEASNDKTAAKLLKRKGYVIISIIPKQDFVFDVAKKFKDRVTTKDVVNFTRQLATMMNAGLPITESLLILRNQSSGKLQAILSEVLTDVEGGHALSSSLSKYPSVFSKTYVSLIKSGEVGGVLEQVLAKLSETLEKQQDFQGKVKSAMIYPSIIVIGMVGVASVMLVFVVPKLTSLYDQFDAELPAMTKFLIGISDIASNFWYLIIIGALFLFYIFKLYTKTKVGKKKFDEFKFKIPLVGDLQRQVILTELTRTMSLMVGSRVSILESLYITSEVVGNVVISEALVDAAKMVEKGFPVAFSFGKHPEAFPQILSQMISVGEETGKMDEVLEKISKVFENESDQKLKAITAAIEPIILIFLGVGVGFLVIAVIMPIYNLTTQL</sequence>
<evidence type="ECO:0000256" key="8">
    <source>
        <dbReference type="SAM" id="Phobius"/>
    </source>
</evidence>
<evidence type="ECO:0000256" key="1">
    <source>
        <dbReference type="ARBA" id="ARBA00004429"/>
    </source>
</evidence>
<name>A0A0G0HZ38_9BACT</name>
<keyword evidence="4" id="KW-0997">Cell inner membrane</keyword>
<proteinExistence type="inferred from homology"/>
<feature type="transmembrane region" description="Helical" evidence="8">
    <location>
        <begin position="359"/>
        <end position="380"/>
    </location>
</feature>
<feature type="transmembrane region" description="Helical" evidence="8">
    <location>
        <begin position="151"/>
        <end position="174"/>
    </location>
</feature>
<evidence type="ECO:0000313" key="10">
    <source>
        <dbReference type="EMBL" id="KKQ48358.1"/>
    </source>
</evidence>
<dbReference type="Gene3D" id="1.20.81.30">
    <property type="entry name" value="Type II secretion system (T2SS), domain F"/>
    <property type="match status" value="2"/>
</dbReference>
<feature type="domain" description="Type II secretion system protein GspF" evidence="9">
    <location>
        <begin position="256"/>
        <end position="378"/>
    </location>
</feature>
<comment type="similarity">
    <text evidence="2">Belongs to the GSP F family.</text>
</comment>
<evidence type="ECO:0000259" key="9">
    <source>
        <dbReference type="Pfam" id="PF00482"/>
    </source>
</evidence>
<accession>A0A0G0HZ38</accession>
<dbReference type="Pfam" id="PF00482">
    <property type="entry name" value="T2SSF"/>
    <property type="match status" value="2"/>
</dbReference>
<evidence type="ECO:0000313" key="11">
    <source>
        <dbReference type="Proteomes" id="UP000034366"/>
    </source>
</evidence>
<protein>
    <recommendedName>
        <fullName evidence="9">Type II secretion system protein GspF domain-containing protein</fullName>
    </recommendedName>
</protein>
<dbReference type="PANTHER" id="PTHR30012:SF0">
    <property type="entry name" value="TYPE II SECRETION SYSTEM PROTEIN F-RELATED"/>
    <property type="match status" value="1"/>
</dbReference>
<keyword evidence="3" id="KW-1003">Cell membrane</keyword>
<dbReference type="EMBL" id="LBTW01000035">
    <property type="protein sequence ID" value="KKQ48358.1"/>
    <property type="molecule type" value="Genomic_DNA"/>
</dbReference>
<dbReference type="GO" id="GO:0005886">
    <property type="term" value="C:plasma membrane"/>
    <property type="evidence" value="ECO:0007669"/>
    <property type="project" value="UniProtKB-SubCell"/>
</dbReference>
<dbReference type="PRINTS" id="PR00812">
    <property type="entry name" value="BCTERIALGSPF"/>
</dbReference>
<feature type="transmembrane region" description="Helical" evidence="8">
    <location>
        <begin position="194"/>
        <end position="220"/>
    </location>
</feature>
<dbReference type="Proteomes" id="UP000034366">
    <property type="component" value="Unassembled WGS sequence"/>
</dbReference>
<dbReference type="InterPro" id="IPR003004">
    <property type="entry name" value="GspF/PilC"/>
</dbReference>
<evidence type="ECO:0000256" key="4">
    <source>
        <dbReference type="ARBA" id="ARBA00022519"/>
    </source>
</evidence>
<gene>
    <name evidence="10" type="ORF">US67_C0035G0008</name>
</gene>
<organism evidence="10 11">
    <name type="scientific">Candidatus Woesebacteria bacterium GW2011_GWD1_38_10</name>
    <dbReference type="NCBI Taxonomy" id="1618592"/>
    <lineage>
        <taxon>Bacteria</taxon>
        <taxon>Candidatus Woeseibacteriota</taxon>
    </lineage>
</organism>
<evidence type="ECO:0000256" key="5">
    <source>
        <dbReference type="ARBA" id="ARBA00022692"/>
    </source>
</evidence>